<keyword evidence="2" id="KW-1185">Reference proteome</keyword>
<dbReference type="Gene3D" id="3.40.190.10">
    <property type="entry name" value="Periplasmic binding protein-like II"/>
    <property type="match status" value="2"/>
</dbReference>
<evidence type="ECO:0000313" key="2">
    <source>
        <dbReference type="Proteomes" id="UP001157353"/>
    </source>
</evidence>
<sequence length="257" mass="29474">MINKAIGGNVLVSEILTLILSKSDPQANIRQLSAEFPEQRLIDDIHSGKVSLLWSGASPHLEEQLLPIRIPLFKGLLGHRIFIIKEEHQSRFNHITTLEQLKKLSAGQGTLWGDTKVLKDANLPVVTALKYPNLFHMLEGERFDYFPRAIHEPWNEVSARPELNLKVEDKTLLIYPFAMYFYVNKNDHDLHDKLTQGFETAIADGSFDRLFLNNPMIKEALQKSNLSQRNVIRIKNPNMHPDTPVNRPELWLDINSL</sequence>
<dbReference type="EMBL" id="BSPQ01000004">
    <property type="protein sequence ID" value="GLS90505.1"/>
    <property type="molecule type" value="Genomic_DNA"/>
</dbReference>
<accession>A0ABQ6DZH8</accession>
<proteinExistence type="predicted"/>
<comment type="caution">
    <text evidence="1">The sequence shown here is derived from an EMBL/GenBank/DDBJ whole genome shotgun (WGS) entry which is preliminary data.</text>
</comment>
<reference evidence="2" key="1">
    <citation type="journal article" date="2019" name="Int. J. Syst. Evol. Microbiol.">
        <title>The Global Catalogue of Microorganisms (GCM) 10K type strain sequencing project: providing services to taxonomists for standard genome sequencing and annotation.</title>
        <authorList>
            <consortium name="The Broad Institute Genomics Platform"/>
            <consortium name="The Broad Institute Genome Sequencing Center for Infectious Disease"/>
            <person name="Wu L."/>
            <person name="Ma J."/>
        </authorList>
    </citation>
    <scope>NUCLEOTIDE SEQUENCE [LARGE SCALE GENOMIC DNA]</scope>
    <source>
        <strain evidence="2">NBRC 103166</strain>
    </source>
</reference>
<protein>
    <recommendedName>
        <fullName evidence="3">Diguanylate cyclase</fullName>
    </recommendedName>
</protein>
<organism evidence="1 2">
    <name type="scientific">Psychromonas marina</name>
    <dbReference type="NCBI Taxonomy" id="88364"/>
    <lineage>
        <taxon>Bacteria</taxon>
        <taxon>Pseudomonadati</taxon>
        <taxon>Pseudomonadota</taxon>
        <taxon>Gammaproteobacteria</taxon>
        <taxon>Alteromonadales</taxon>
        <taxon>Psychromonadaceae</taxon>
        <taxon>Psychromonas</taxon>
    </lineage>
</organism>
<dbReference type="SUPFAM" id="SSF53850">
    <property type="entry name" value="Periplasmic binding protein-like II"/>
    <property type="match status" value="1"/>
</dbReference>
<gene>
    <name evidence="1" type="ORF">GCM10007916_15720</name>
</gene>
<evidence type="ECO:0008006" key="3">
    <source>
        <dbReference type="Google" id="ProtNLM"/>
    </source>
</evidence>
<name>A0ABQ6DZH8_9GAMM</name>
<dbReference type="Proteomes" id="UP001157353">
    <property type="component" value="Unassembled WGS sequence"/>
</dbReference>
<evidence type="ECO:0000313" key="1">
    <source>
        <dbReference type="EMBL" id="GLS90505.1"/>
    </source>
</evidence>